<gene>
    <name evidence="2" type="primary">89</name>
    <name evidence="2" type="ORF">PBI_REY_89</name>
</gene>
<name>G1D5F1_9CAUD</name>
<feature type="transmembrane region" description="Helical" evidence="1">
    <location>
        <begin position="6"/>
        <end position="32"/>
    </location>
</feature>
<dbReference type="KEGG" id="vg:40081001"/>
<accession>G1D5F1</accession>
<dbReference type="Proteomes" id="UP000008418">
    <property type="component" value="Segment"/>
</dbReference>
<evidence type="ECO:0000313" key="3">
    <source>
        <dbReference type="Proteomes" id="UP000008418"/>
    </source>
</evidence>
<keyword evidence="3" id="KW-1185">Reference proteome</keyword>
<evidence type="ECO:0000313" key="2">
    <source>
        <dbReference type="EMBL" id="AEK10000.1"/>
    </source>
</evidence>
<dbReference type="RefSeq" id="YP_009605079.1">
    <property type="nucleotide sequence ID" value="NC_041971.1"/>
</dbReference>
<reference evidence="2 3" key="1">
    <citation type="journal article" date="2011" name="PLoS ONE">
        <title>Cluster K Mycobacteriophages: Insights into the Evolutionary Origins of Mycobacteriophage TM4.</title>
        <authorList>
            <person name="Pope W.H."/>
            <person name="Ferreira C.M."/>
            <person name="Jacobs-Sera D."/>
            <person name="Benjamin R.C."/>
            <person name="Davis A.J."/>
            <person name="Dejong R.J."/>
            <person name="Elgin S.C."/>
            <person name="Guilfoile F.R."/>
            <person name="Forsyth M.H."/>
            <person name="Harris A.D."/>
            <person name="Harvey S.E."/>
            <person name="Hughes L.E."/>
            <person name="Hynes P.M."/>
            <person name="Jackson A.S."/>
            <person name="Jalal M.D."/>
            <person name="Macmurray E.A."/>
            <person name="Manley C.M."/>
            <person name="McDonough M.J."/>
            <person name="Mosier J.L."/>
            <person name="Osterbann L.J."/>
            <person name="Rabinowitz H.S."/>
            <person name="Rhyan C.N."/>
            <person name="Russell D.A."/>
            <person name="Saha M.S."/>
            <person name="Shaffer C.D."/>
            <person name="Simon S.E."/>
            <person name="Sims E.F."/>
            <person name="Tovar I.G."/>
            <person name="Weisser E.G."/>
            <person name="Wertz J.T."/>
            <person name="Weston-Hafer K.A."/>
            <person name="Williamson K.E."/>
            <person name="Zhang B."/>
            <person name="Cresawn S.G."/>
            <person name="Jain P."/>
            <person name="Piuri M."/>
            <person name="Jacobs W.R.Jr."/>
            <person name="Hendrix R.W."/>
            <person name="Hatfull G.F."/>
        </authorList>
    </citation>
    <scope>NUCLEOTIDE SEQUENCE [LARGE SCALE GENOMIC DNA]</scope>
    <source>
        <strain evidence="2">Rey</strain>
    </source>
</reference>
<keyword evidence="1" id="KW-1133">Transmembrane helix</keyword>
<organism evidence="2 3">
    <name type="scientific">Mycobacterium phage Rey</name>
    <dbReference type="NCBI Taxonomy" id="1034115"/>
    <lineage>
        <taxon>Viruses</taxon>
        <taxon>Duplodnaviria</taxon>
        <taxon>Heunggongvirae</taxon>
        <taxon>Uroviricota</taxon>
        <taxon>Caudoviricetes</taxon>
        <taxon>Vilmaviridae</taxon>
        <taxon>Mclasvirinae</taxon>
        <taxon>Reyvirus</taxon>
        <taxon>Reyvirus rey</taxon>
    </lineage>
</organism>
<dbReference type="EMBL" id="JF937105">
    <property type="protein sequence ID" value="AEK10000.1"/>
    <property type="molecule type" value="Genomic_DNA"/>
</dbReference>
<dbReference type="GeneID" id="40081001"/>
<keyword evidence="1" id="KW-0812">Transmembrane</keyword>
<evidence type="ECO:0000256" key="1">
    <source>
        <dbReference type="SAM" id="Phobius"/>
    </source>
</evidence>
<proteinExistence type="predicted"/>
<sequence length="35" mass="3679">MSGIFATLLLILLLVLGWAVIGVGIASLVLGLERR</sequence>
<protein>
    <submittedName>
        <fullName evidence="2">Uncharacterized protein</fullName>
    </submittedName>
</protein>
<keyword evidence="1" id="KW-0472">Membrane</keyword>